<dbReference type="AlphaFoldDB" id="A0A511MXF5"/>
<dbReference type="EMBL" id="BJXB01000003">
    <property type="protein sequence ID" value="GEM45259.1"/>
    <property type="molecule type" value="Genomic_DNA"/>
</dbReference>
<dbReference type="NCBIfam" id="TIGR03025">
    <property type="entry name" value="EPS_sugtrans"/>
    <property type="match status" value="1"/>
</dbReference>
<keyword evidence="6 7" id="KW-0472">Membrane</keyword>
<feature type="domain" description="Bacterial sugar transferase" evidence="8">
    <location>
        <begin position="281"/>
        <end position="472"/>
    </location>
</feature>
<dbReference type="InterPro" id="IPR003362">
    <property type="entry name" value="Bact_transf"/>
</dbReference>
<gene>
    <name evidence="9" type="ORF">DC3_08940</name>
</gene>
<keyword evidence="10" id="KW-1185">Reference proteome</keyword>
<sequence>MAQQTYAGNNVKPWVRRLYKVEALPQAVALVLADATAALLSLLLAYFVLTDRQFASLDNNFMVTWGAVWIFIRMLQGYYPAYGRSPQHEIQMHFTTTIQVLLIQLAAMFAVHNLVPTRLGLVVLWFGLFVFALPMRYLVRHLLVKSGYFGRPVVIIGAGKTGKAAIQQMLRFPAYGLKPVAIYDDNPQLTGQEIEGVPILGTLQDAVNAPLTNHALISIPGARAQRLSQIINNIHHAYPMTWVIPDFFGVPNQSLRPHSLGTFAALEVRNNLRSTRSRFIKRVLDILLVLLGGIVALPAMLIIALAIKLDSKGPAVYRARRIGVDGRMFDCLKFRSMYQDADQRLKDILASDPELRAEFEATHKLKDDPRVTRVGNFLRKTSLDELPQIWNVLIGDMSLVGPRPIVTAEIEKYGDIFEVYKQVRPGITGYWQVHGRSDTTYEERVNMDLFYVSNWSPWLDLVILIKTVDVVLRGKGAY</sequence>
<evidence type="ECO:0000256" key="7">
    <source>
        <dbReference type="SAM" id="Phobius"/>
    </source>
</evidence>
<dbReference type="Pfam" id="PF13727">
    <property type="entry name" value="CoA_binding_3"/>
    <property type="match status" value="1"/>
</dbReference>
<comment type="similarity">
    <text evidence="2">Belongs to the bacterial sugar transferase family.</text>
</comment>
<reference evidence="9 10" key="1">
    <citation type="submission" date="2019-07" db="EMBL/GenBank/DDBJ databases">
        <title>Whole genome shotgun sequence of Deinococcus cellulosilyticus NBRC 106333.</title>
        <authorList>
            <person name="Hosoyama A."/>
            <person name="Uohara A."/>
            <person name="Ohji S."/>
            <person name="Ichikawa N."/>
        </authorList>
    </citation>
    <scope>NUCLEOTIDE SEQUENCE [LARGE SCALE GENOMIC DNA]</scope>
    <source>
        <strain evidence="9 10">NBRC 106333</strain>
    </source>
</reference>
<evidence type="ECO:0000313" key="10">
    <source>
        <dbReference type="Proteomes" id="UP000321306"/>
    </source>
</evidence>
<evidence type="ECO:0000256" key="4">
    <source>
        <dbReference type="ARBA" id="ARBA00022692"/>
    </source>
</evidence>
<dbReference type="InterPro" id="IPR017475">
    <property type="entry name" value="EPS_sugar_tfrase"/>
</dbReference>
<comment type="caution">
    <text evidence="9">The sequence shown here is derived from an EMBL/GenBank/DDBJ whole genome shotgun (WGS) entry which is preliminary data.</text>
</comment>
<evidence type="ECO:0000313" key="9">
    <source>
        <dbReference type="EMBL" id="GEM45259.1"/>
    </source>
</evidence>
<evidence type="ECO:0000256" key="5">
    <source>
        <dbReference type="ARBA" id="ARBA00022989"/>
    </source>
</evidence>
<dbReference type="NCBIfam" id="TIGR03022">
    <property type="entry name" value="WbaP_sugtrans"/>
    <property type="match status" value="1"/>
</dbReference>
<comment type="subcellular location">
    <subcellularLocation>
        <location evidence="1">Membrane</location>
        <topology evidence="1">Multi-pass membrane protein</topology>
    </subcellularLocation>
</comment>
<protein>
    <submittedName>
        <fullName evidence="9">Undecaprenyl-phosphate galactose phosphotransferase WbaP</fullName>
    </submittedName>
</protein>
<dbReference type="SUPFAM" id="SSF51735">
    <property type="entry name" value="NAD(P)-binding Rossmann-fold domains"/>
    <property type="match status" value="1"/>
</dbReference>
<keyword evidence="4 7" id="KW-0812">Transmembrane</keyword>
<evidence type="ECO:0000256" key="1">
    <source>
        <dbReference type="ARBA" id="ARBA00004141"/>
    </source>
</evidence>
<evidence type="ECO:0000256" key="3">
    <source>
        <dbReference type="ARBA" id="ARBA00022679"/>
    </source>
</evidence>
<feature type="transmembrane region" description="Helical" evidence="7">
    <location>
        <begin position="283"/>
        <end position="307"/>
    </location>
</feature>
<dbReference type="RefSeq" id="WP_146882706.1">
    <property type="nucleotide sequence ID" value="NZ_BJXB01000003.1"/>
</dbReference>
<feature type="transmembrane region" description="Helical" evidence="7">
    <location>
        <begin position="121"/>
        <end position="139"/>
    </location>
</feature>
<dbReference type="GO" id="GO:0016780">
    <property type="term" value="F:phosphotransferase activity, for other substituted phosphate groups"/>
    <property type="evidence" value="ECO:0007669"/>
    <property type="project" value="TreeGrafter"/>
</dbReference>
<dbReference type="InterPro" id="IPR017472">
    <property type="entry name" value="Undecaprenyl-P_galact_Ptfrase"/>
</dbReference>
<proteinExistence type="inferred from homology"/>
<dbReference type="Pfam" id="PF02397">
    <property type="entry name" value="Bac_transf"/>
    <property type="match status" value="1"/>
</dbReference>
<name>A0A511MXF5_DEIC1</name>
<keyword evidence="3 9" id="KW-0808">Transferase</keyword>
<keyword evidence="5 7" id="KW-1133">Transmembrane helix</keyword>
<dbReference type="PANTHER" id="PTHR30576">
    <property type="entry name" value="COLANIC BIOSYNTHESIS UDP-GLUCOSE LIPID CARRIER TRANSFERASE"/>
    <property type="match status" value="1"/>
</dbReference>
<dbReference type="GO" id="GO:0005886">
    <property type="term" value="C:plasma membrane"/>
    <property type="evidence" value="ECO:0007669"/>
    <property type="project" value="InterPro"/>
</dbReference>
<feature type="transmembrane region" description="Helical" evidence="7">
    <location>
        <begin position="94"/>
        <end position="115"/>
    </location>
</feature>
<feature type="transmembrane region" description="Helical" evidence="7">
    <location>
        <begin position="61"/>
        <end position="82"/>
    </location>
</feature>
<dbReference type="InterPro" id="IPR036291">
    <property type="entry name" value="NAD(P)-bd_dom_sf"/>
</dbReference>
<dbReference type="Gene3D" id="3.40.50.720">
    <property type="entry name" value="NAD(P)-binding Rossmann-like Domain"/>
    <property type="match status" value="1"/>
</dbReference>
<dbReference type="PANTHER" id="PTHR30576:SF10">
    <property type="entry name" value="SLL5057 PROTEIN"/>
    <property type="match status" value="1"/>
</dbReference>
<dbReference type="Proteomes" id="UP000321306">
    <property type="component" value="Unassembled WGS sequence"/>
</dbReference>
<dbReference type="OrthoDB" id="9808602at2"/>
<evidence type="ECO:0000256" key="2">
    <source>
        <dbReference type="ARBA" id="ARBA00006464"/>
    </source>
</evidence>
<dbReference type="GO" id="GO:0000271">
    <property type="term" value="P:polysaccharide biosynthetic process"/>
    <property type="evidence" value="ECO:0007669"/>
    <property type="project" value="InterPro"/>
</dbReference>
<evidence type="ECO:0000259" key="8">
    <source>
        <dbReference type="Pfam" id="PF02397"/>
    </source>
</evidence>
<accession>A0A511MXF5</accession>
<evidence type="ECO:0000256" key="6">
    <source>
        <dbReference type="ARBA" id="ARBA00023136"/>
    </source>
</evidence>
<feature type="transmembrane region" description="Helical" evidence="7">
    <location>
        <begin position="27"/>
        <end position="49"/>
    </location>
</feature>
<organism evidence="9 10">
    <name type="scientific">Deinococcus cellulosilyticus (strain DSM 18568 / NBRC 106333 / KACC 11606 / 5516J-15)</name>
    <dbReference type="NCBI Taxonomy" id="1223518"/>
    <lineage>
        <taxon>Bacteria</taxon>
        <taxon>Thermotogati</taxon>
        <taxon>Deinococcota</taxon>
        <taxon>Deinococci</taxon>
        <taxon>Deinococcales</taxon>
        <taxon>Deinococcaceae</taxon>
        <taxon>Deinococcus</taxon>
    </lineage>
</organism>